<dbReference type="CDD" id="cd04179">
    <property type="entry name" value="DPM_DPG-synthase_like"/>
    <property type="match status" value="1"/>
</dbReference>
<dbReference type="PANTHER" id="PTHR48090:SF7">
    <property type="entry name" value="RFBJ PROTEIN"/>
    <property type="match status" value="1"/>
</dbReference>
<feature type="domain" description="Glycosyltransferase 2-like" evidence="2">
    <location>
        <begin position="10"/>
        <end position="159"/>
    </location>
</feature>
<evidence type="ECO:0000313" key="4">
    <source>
        <dbReference type="Proteomes" id="UP000602532"/>
    </source>
</evidence>
<dbReference type="RefSeq" id="WP_191763553.1">
    <property type="nucleotide sequence ID" value="NZ_JACSPM010000001.1"/>
</dbReference>
<evidence type="ECO:0000259" key="2">
    <source>
        <dbReference type="Pfam" id="PF00535"/>
    </source>
</evidence>
<dbReference type="InterPro" id="IPR050256">
    <property type="entry name" value="Glycosyltransferase_2"/>
</dbReference>
<comment type="caution">
    <text evidence="3">The sequence shown here is derived from an EMBL/GenBank/DDBJ whole genome shotgun (WGS) entry which is preliminary data.</text>
</comment>
<evidence type="ECO:0000313" key="3">
    <source>
        <dbReference type="EMBL" id="MBD8022251.1"/>
    </source>
</evidence>
<accession>A0ABR8X079</accession>
<dbReference type="Pfam" id="PF00535">
    <property type="entry name" value="Glycos_transf_2"/>
    <property type="match status" value="1"/>
</dbReference>
<dbReference type="SUPFAM" id="SSF53448">
    <property type="entry name" value="Nucleotide-diphospho-sugar transferases"/>
    <property type="match status" value="1"/>
</dbReference>
<dbReference type="Proteomes" id="UP000602532">
    <property type="component" value="Unassembled WGS sequence"/>
</dbReference>
<sequence length="244" mass="25862">MPDRPQPLLIVVPALNEEDAVGAVVRSIRESVPDAVCLVVDDGSTDATADLAADAGAIVLRLPFNLGVGGAMRAGFRYARDHGHRVVVQVDADGQHDPRYIEALVAGLDSADVVIGARFAGVGDYGVRGPRRWAMRVLASAVSSVAGRRLDDVTSGFKASGPAAVRLFAETYPAEYLGDTVEALVIGARAGLEITQLPVEMRPRQGGVPSHQPLRATVYLLRAGIAFLLALVRPRVAIPRERSE</sequence>
<protein>
    <submittedName>
        <fullName evidence="3">Glycosyltransferase family 2 protein</fullName>
    </submittedName>
</protein>
<proteinExistence type="inferred from homology"/>
<comment type="similarity">
    <text evidence="1">Belongs to the glycosyltransferase 2 family.</text>
</comment>
<dbReference type="Gene3D" id="3.90.550.10">
    <property type="entry name" value="Spore Coat Polysaccharide Biosynthesis Protein SpsA, Chain A"/>
    <property type="match status" value="1"/>
</dbReference>
<reference evidence="3 4" key="1">
    <citation type="submission" date="2020-08" db="EMBL/GenBank/DDBJ databases">
        <title>A Genomic Blueprint of the Chicken Gut Microbiome.</title>
        <authorList>
            <person name="Gilroy R."/>
            <person name="Ravi A."/>
            <person name="Getino M."/>
            <person name="Pursley I."/>
            <person name="Horton D.L."/>
            <person name="Alikhan N.-F."/>
            <person name="Baker D."/>
            <person name="Gharbi K."/>
            <person name="Hall N."/>
            <person name="Watson M."/>
            <person name="Adriaenssens E.M."/>
            <person name="Foster-Nyarko E."/>
            <person name="Jarju S."/>
            <person name="Secka A."/>
            <person name="Antonio M."/>
            <person name="Oren A."/>
            <person name="Chaudhuri R."/>
            <person name="La Ragione R.M."/>
            <person name="Hildebrand F."/>
            <person name="Pallen M.J."/>
        </authorList>
    </citation>
    <scope>NUCLEOTIDE SEQUENCE [LARGE SCALE GENOMIC DNA]</scope>
    <source>
        <strain evidence="3 4">Sa1CUA4</strain>
    </source>
</reference>
<name>A0ABR8X079_9MICO</name>
<dbReference type="PANTHER" id="PTHR48090">
    <property type="entry name" value="UNDECAPRENYL-PHOSPHATE 4-DEOXY-4-FORMAMIDO-L-ARABINOSE TRANSFERASE-RELATED"/>
    <property type="match status" value="1"/>
</dbReference>
<keyword evidence="4" id="KW-1185">Reference proteome</keyword>
<gene>
    <name evidence="3" type="ORF">H9622_01440</name>
</gene>
<dbReference type="EMBL" id="JACSPM010000001">
    <property type="protein sequence ID" value="MBD8022251.1"/>
    <property type="molecule type" value="Genomic_DNA"/>
</dbReference>
<organism evidence="3 4">
    <name type="scientific">Microbacterium gallinarum</name>
    <dbReference type="NCBI Taxonomy" id="2762209"/>
    <lineage>
        <taxon>Bacteria</taxon>
        <taxon>Bacillati</taxon>
        <taxon>Actinomycetota</taxon>
        <taxon>Actinomycetes</taxon>
        <taxon>Micrococcales</taxon>
        <taxon>Microbacteriaceae</taxon>
        <taxon>Microbacterium</taxon>
    </lineage>
</organism>
<dbReference type="InterPro" id="IPR029044">
    <property type="entry name" value="Nucleotide-diphossugar_trans"/>
</dbReference>
<evidence type="ECO:0000256" key="1">
    <source>
        <dbReference type="ARBA" id="ARBA00006739"/>
    </source>
</evidence>
<dbReference type="InterPro" id="IPR001173">
    <property type="entry name" value="Glyco_trans_2-like"/>
</dbReference>